<dbReference type="SUPFAM" id="SSF118196">
    <property type="entry name" value="YaeB-like"/>
    <property type="match status" value="1"/>
</dbReference>
<dbReference type="PROSITE" id="PS51668">
    <property type="entry name" value="TSAA_2"/>
    <property type="match status" value="1"/>
</dbReference>
<dbReference type="InterPro" id="IPR036413">
    <property type="entry name" value="YaeB-like_sf"/>
</dbReference>
<dbReference type="InterPro" id="IPR023368">
    <property type="entry name" value="UPF0066_cons_site"/>
</dbReference>
<gene>
    <name evidence="4" type="ORF">SAMN05421748_117180</name>
</gene>
<reference evidence="4 5" key="1">
    <citation type="submission" date="2017-09" db="EMBL/GenBank/DDBJ databases">
        <authorList>
            <person name="Ehlers B."/>
            <person name="Leendertz F.H."/>
        </authorList>
    </citation>
    <scope>NUCLEOTIDE SEQUENCE [LARGE SCALE GENOMIC DNA]</scope>
    <source>
        <strain evidence="4 5">CGMCC 4.6857</strain>
    </source>
</reference>
<dbReference type="InterPro" id="IPR040372">
    <property type="entry name" value="YaeB-like"/>
</dbReference>
<keyword evidence="4" id="KW-0808">Transferase</keyword>
<dbReference type="GO" id="GO:0008168">
    <property type="term" value="F:methyltransferase activity"/>
    <property type="evidence" value="ECO:0007669"/>
    <property type="project" value="UniProtKB-KW"/>
</dbReference>
<evidence type="ECO:0000256" key="2">
    <source>
        <dbReference type="ARBA" id="ARBA00033753"/>
    </source>
</evidence>
<dbReference type="Proteomes" id="UP000219612">
    <property type="component" value="Unassembled WGS sequence"/>
</dbReference>
<comment type="similarity">
    <text evidence="2">Belongs to the tRNA methyltransferase O family.</text>
</comment>
<protein>
    <submittedName>
        <fullName evidence="4">tRNA-Thr(GGU) m(6)t(6)A37 methyltransferase TsaA</fullName>
    </submittedName>
</protein>
<dbReference type="Gene3D" id="2.40.30.70">
    <property type="entry name" value="YaeB-like"/>
    <property type="match status" value="1"/>
</dbReference>
<evidence type="ECO:0000313" key="4">
    <source>
        <dbReference type="EMBL" id="SNY56523.1"/>
    </source>
</evidence>
<dbReference type="AlphaFoldDB" id="A0A285J8X3"/>
<feature type="domain" description="TsaA-like" evidence="3">
    <location>
        <begin position="5"/>
        <end position="129"/>
    </location>
</feature>
<dbReference type="PROSITE" id="PS01318">
    <property type="entry name" value="TSAA_1"/>
    <property type="match status" value="1"/>
</dbReference>
<dbReference type="InterPro" id="IPR036414">
    <property type="entry name" value="YaeB_N_sf"/>
</dbReference>
<accession>A0A285J8X3</accession>
<organism evidence="4 5">
    <name type="scientific">Paractinoplanes atraurantiacus</name>
    <dbReference type="NCBI Taxonomy" id="1036182"/>
    <lineage>
        <taxon>Bacteria</taxon>
        <taxon>Bacillati</taxon>
        <taxon>Actinomycetota</taxon>
        <taxon>Actinomycetes</taxon>
        <taxon>Micromonosporales</taxon>
        <taxon>Micromonosporaceae</taxon>
        <taxon>Paractinoplanes</taxon>
    </lineage>
</organism>
<dbReference type="RefSeq" id="WP_097324799.1">
    <property type="nucleotide sequence ID" value="NZ_OBDY01000017.1"/>
</dbReference>
<sequence length="129" mass="13809">MTYEMRPIGIVESALTDPATAPKQGTEGGAEAWLVFEPDVAEGLRDLAAGDEVVVLTWLHLADRGTLVVHPRDDPRNPLTGVFSTRSADRPNPVGLHRVRVVEVDGLRVKVAGLEAVDGTPVVDVKPVL</sequence>
<dbReference type="Pfam" id="PF01980">
    <property type="entry name" value="TrmO_N"/>
    <property type="match status" value="1"/>
</dbReference>
<keyword evidence="5" id="KW-1185">Reference proteome</keyword>
<dbReference type="EMBL" id="OBDY01000017">
    <property type="protein sequence ID" value="SNY56523.1"/>
    <property type="molecule type" value="Genomic_DNA"/>
</dbReference>
<keyword evidence="4" id="KW-0489">Methyltransferase</keyword>
<dbReference type="CDD" id="cd09281">
    <property type="entry name" value="UPF0066"/>
    <property type="match status" value="1"/>
</dbReference>
<dbReference type="NCBIfam" id="TIGR00104">
    <property type="entry name" value="tRNA_TsaA"/>
    <property type="match status" value="1"/>
</dbReference>
<evidence type="ECO:0000313" key="5">
    <source>
        <dbReference type="Proteomes" id="UP000219612"/>
    </source>
</evidence>
<dbReference type="OrthoDB" id="9804309at2"/>
<dbReference type="GO" id="GO:0032259">
    <property type="term" value="P:methylation"/>
    <property type="evidence" value="ECO:0007669"/>
    <property type="project" value="UniProtKB-KW"/>
</dbReference>
<proteinExistence type="inferred from homology"/>
<dbReference type="PANTHER" id="PTHR12818">
    <property type="entry name" value="TRNA (ADENINE(37)-N6)-METHYLTRANSFERASE"/>
    <property type="match status" value="1"/>
</dbReference>
<keyword evidence="1" id="KW-0949">S-adenosyl-L-methionine</keyword>
<name>A0A285J8X3_9ACTN</name>
<dbReference type="PANTHER" id="PTHR12818:SF0">
    <property type="entry name" value="TRNA (ADENINE(37)-N6)-METHYLTRANSFERASE"/>
    <property type="match status" value="1"/>
</dbReference>
<dbReference type="InterPro" id="IPR023370">
    <property type="entry name" value="TrmO-like_N"/>
</dbReference>
<evidence type="ECO:0000256" key="1">
    <source>
        <dbReference type="ARBA" id="ARBA00022691"/>
    </source>
</evidence>
<evidence type="ECO:0000259" key="3">
    <source>
        <dbReference type="PROSITE" id="PS51668"/>
    </source>
</evidence>